<dbReference type="InterPro" id="IPR036397">
    <property type="entry name" value="RNaseH_sf"/>
</dbReference>
<sequence>MWHIWKERNALVHSQESWSKEKFWQAVIGLVSEINISTPPSNSSATTVRRISWQPPPDGWVKLNVDGSVKGDPPSSAIGGVARDPAGNWIAGFYTHVGHCSVLEAELKALRDGLSLIWVLGYCKVLVHSDSSTAVNLILSEKELFHPLGMIIADCHTMLQKSWEIELSYRLREANIVADAMAELGHDCRSGERLWPSPPSSILQLVDLDRRGHMYSRS</sequence>
<dbReference type="SUPFAM" id="SSF53098">
    <property type="entry name" value="Ribonuclease H-like"/>
    <property type="match status" value="1"/>
</dbReference>
<dbReference type="GO" id="GO:0003676">
    <property type="term" value="F:nucleic acid binding"/>
    <property type="evidence" value="ECO:0007669"/>
    <property type="project" value="InterPro"/>
</dbReference>
<keyword evidence="3" id="KW-1185">Reference proteome</keyword>
<dbReference type="EMBL" id="CAMGYJ010000008">
    <property type="protein sequence ID" value="CAI0462736.1"/>
    <property type="molecule type" value="Genomic_DNA"/>
</dbReference>
<dbReference type="Pfam" id="PF13456">
    <property type="entry name" value="RVT_3"/>
    <property type="match status" value="1"/>
</dbReference>
<dbReference type="InterPro" id="IPR044730">
    <property type="entry name" value="RNase_H-like_dom_plant"/>
</dbReference>
<dbReference type="Gene3D" id="3.30.420.10">
    <property type="entry name" value="Ribonuclease H-like superfamily/Ribonuclease H"/>
    <property type="match status" value="1"/>
</dbReference>
<comment type="caution">
    <text evidence="2">The sequence shown here is derived from an EMBL/GenBank/DDBJ whole genome shotgun (WGS) entry which is preliminary data.</text>
</comment>
<dbReference type="Proteomes" id="UP001154282">
    <property type="component" value="Unassembled WGS sequence"/>
</dbReference>
<dbReference type="AlphaFoldDB" id="A0AAV0NW17"/>
<evidence type="ECO:0000259" key="1">
    <source>
        <dbReference type="Pfam" id="PF13456"/>
    </source>
</evidence>
<reference evidence="2" key="1">
    <citation type="submission" date="2022-08" db="EMBL/GenBank/DDBJ databases">
        <authorList>
            <person name="Gutierrez-Valencia J."/>
        </authorList>
    </citation>
    <scope>NUCLEOTIDE SEQUENCE</scope>
</reference>
<dbReference type="InterPro" id="IPR053151">
    <property type="entry name" value="RNase_H-like"/>
</dbReference>
<dbReference type="PANTHER" id="PTHR47723">
    <property type="entry name" value="OS05G0353850 PROTEIN"/>
    <property type="match status" value="1"/>
</dbReference>
<evidence type="ECO:0000313" key="3">
    <source>
        <dbReference type="Proteomes" id="UP001154282"/>
    </source>
</evidence>
<feature type="domain" description="RNase H type-1" evidence="1">
    <location>
        <begin position="64"/>
        <end position="183"/>
    </location>
</feature>
<dbReference type="InterPro" id="IPR012337">
    <property type="entry name" value="RNaseH-like_sf"/>
</dbReference>
<evidence type="ECO:0000313" key="2">
    <source>
        <dbReference type="EMBL" id="CAI0462736.1"/>
    </source>
</evidence>
<organism evidence="2 3">
    <name type="scientific">Linum tenue</name>
    <dbReference type="NCBI Taxonomy" id="586396"/>
    <lineage>
        <taxon>Eukaryota</taxon>
        <taxon>Viridiplantae</taxon>
        <taxon>Streptophyta</taxon>
        <taxon>Embryophyta</taxon>
        <taxon>Tracheophyta</taxon>
        <taxon>Spermatophyta</taxon>
        <taxon>Magnoliopsida</taxon>
        <taxon>eudicotyledons</taxon>
        <taxon>Gunneridae</taxon>
        <taxon>Pentapetalae</taxon>
        <taxon>rosids</taxon>
        <taxon>fabids</taxon>
        <taxon>Malpighiales</taxon>
        <taxon>Linaceae</taxon>
        <taxon>Linum</taxon>
    </lineage>
</organism>
<proteinExistence type="predicted"/>
<accession>A0AAV0NW17</accession>
<dbReference type="CDD" id="cd06222">
    <property type="entry name" value="RNase_H_like"/>
    <property type="match status" value="1"/>
</dbReference>
<dbReference type="PANTHER" id="PTHR47723:SF19">
    <property type="entry name" value="POLYNUCLEOTIDYL TRANSFERASE, RIBONUCLEASE H-LIKE SUPERFAMILY PROTEIN"/>
    <property type="match status" value="1"/>
</dbReference>
<gene>
    <name evidence="2" type="ORF">LITE_LOCUS35491</name>
</gene>
<name>A0AAV0NW17_9ROSI</name>
<dbReference type="GO" id="GO:0004523">
    <property type="term" value="F:RNA-DNA hybrid ribonuclease activity"/>
    <property type="evidence" value="ECO:0007669"/>
    <property type="project" value="InterPro"/>
</dbReference>
<protein>
    <recommendedName>
        <fullName evidence="1">RNase H type-1 domain-containing protein</fullName>
    </recommendedName>
</protein>
<dbReference type="InterPro" id="IPR002156">
    <property type="entry name" value="RNaseH_domain"/>
</dbReference>